<dbReference type="Gene3D" id="2.60.40.790">
    <property type="match status" value="1"/>
</dbReference>
<organism evidence="7 8">
    <name type="scientific">Populus trichocarpa</name>
    <name type="common">Western balsam poplar</name>
    <name type="synonym">Populus balsamifera subsp. trichocarpa</name>
    <dbReference type="NCBI Taxonomy" id="3694"/>
    <lineage>
        <taxon>Eukaryota</taxon>
        <taxon>Viridiplantae</taxon>
        <taxon>Streptophyta</taxon>
        <taxon>Embryophyta</taxon>
        <taxon>Tracheophyta</taxon>
        <taxon>Spermatophyta</taxon>
        <taxon>Magnoliopsida</taxon>
        <taxon>eudicotyledons</taxon>
        <taxon>Gunneridae</taxon>
        <taxon>Pentapetalae</taxon>
        <taxon>rosids</taxon>
        <taxon>fabids</taxon>
        <taxon>Malpighiales</taxon>
        <taxon>Salicaceae</taxon>
        <taxon>Saliceae</taxon>
        <taxon>Populus</taxon>
    </lineage>
</organism>
<evidence type="ECO:0000256" key="3">
    <source>
        <dbReference type="PROSITE-ProRule" id="PRU00285"/>
    </source>
</evidence>
<evidence type="ECO:0000256" key="5">
    <source>
        <dbReference type="SAM" id="MobiDB-lite"/>
    </source>
</evidence>
<keyword evidence="1" id="KW-0809">Transit peptide</keyword>
<evidence type="ECO:0000256" key="4">
    <source>
        <dbReference type="RuleBase" id="RU003616"/>
    </source>
</evidence>
<feature type="region of interest" description="Disordered" evidence="5">
    <location>
        <begin position="160"/>
        <end position="180"/>
    </location>
</feature>
<dbReference type="InParanoid" id="A0A2K1Z1H7"/>
<evidence type="ECO:0000256" key="2">
    <source>
        <dbReference type="ARBA" id="ARBA00023016"/>
    </source>
</evidence>
<dbReference type="Proteomes" id="UP000006729">
    <property type="component" value="Chromosome 9"/>
</dbReference>
<keyword evidence="2" id="KW-0346">Stress response</keyword>
<keyword evidence="8" id="KW-1185">Reference proteome</keyword>
<accession>A0A2K1Z1H7</accession>
<dbReference type="PANTHER" id="PTHR46991:SF11">
    <property type="entry name" value="SMALL HEAT SHOCK PROTEIN HSPF"/>
    <property type="match status" value="1"/>
</dbReference>
<dbReference type="STRING" id="3694.A0A2K1Z1H7"/>
<name>A0A2K1Z1H7_POPTR</name>
<dbReference type="InterPro" id="IPR044656">
    <property type="entry name" value="HSP14.7/HSP23.5/HSP23.6-like"/>
</dbReference>
<evidence type="ECO:0000313" key="8">
    <source>
        <dbReference type="Proteomes" id="UP000006729"/>
    </source>
</evidence>
<protein>
    <recommendedName>
        <fullName evidence="6">SHSP domain-containing protein</fullName>
    </recommendedName>
</protein>
<dbReference type="Pfam" id="PF00011">
    <property type="entry name" value="HSP20"/>
    <property type="match status" value="1"/>
</dbReference>
<dbReference type="InterPro" id="IPR002068">
    <property type="entry name" value="A-crystallin/Hsp20_dom"/>
</dbReference>
<evidence type="ECO:0000313" key="7">
    <source>
        <dbReference type="EMBL" id="PNT19122.1"/>
    </source>
</evidence>
<reference evidence="7 8" key="1">
    <citation type="journal article" date="2006" name="Science">
        <title>The genome of black cottonwood, Populus trichocarpa (Torr. &amp; Gray).</title>
        <authorList>
            <person name="Tuskan G.A."/>
            <person name="Difazio S."/>
            <person name="Jansson S."/>
            <person name="Bohlmann J."/>
            <person name="Grigoriev I."/>
            <person name="Hellsten U."/>
            <person name="Putnam N."/>
            <person name="Ralph S."/>
            <person name="Rombauts S."/>
            <person name="Salamov A."/>
            <person name="Schein J."/>
            <person name="Sterck L."/>
            <person name="Aerts A."/>
            <person name="Bhalerao R.R."/>
            <person name="Bhalerao R.P."/>
            <person name="Blaudez D."/>
            <person name="Boerjan W."/>
            <person name="Brun A."/>
            <person name="Brunner A."/>
            <person name="Busov V."/>
            <person name="Campbell M."/>
            <person name="Carlson J."/>
            <person name="Chalot M."/>
            <person name="Chapman J."/>
            <person name="Chen G.L."/>
            <person name="Cooper D."/>
            <person name="Coutinho P.M."/>
            <person name="Couturier J."/>
            <person name="Covert S."/>
            <person name="Cronk Q."/>
            <person name="Cunningham R."/>
            <person name="Davis J."/>
            <person name="Degroeve S."/>
            <person name="Dejardin A."/>
            <person name="Depamphilis C."/>
            <person name="Detter J."/>
            <person name="Dirks B."/>
            <person name="Dubchak I."/>
            <person name="Duplessis S."/>
            <person name="Ehlting J."/>
            <person name="Ellis B."/>
            <person name="Gendler K."/>
            <person name="Goodstein D."/>
            <person name="Gribskov M."/>
            <person name="Grimwood J."/>
            <person name="Groover A."/>
            <person name="Gunter L."/>
            <person name="Hamberger B."/>
            <person name="Heinze B."/>
            <person name="Helariutta Y."/>
            <person name="Henrissat B."/>
            <person name="Holligan D."/>
            <person name="Holt R."/>
            <person name="Huang W."/>
            <person name="Islam-Faridi N."/>
            <person name="Jones S."/>
            <person name="Jones-Rhoades M."/>
            <person name="Jorgensen R."/>
            <person name="Joshi C."/>
            <person name="Kangasjarvi J."/>
            <person name="Karlsson J."/>
            <person name="Kelleher C."/>
            <person name="Kirkpatrick R."/>
            <person name="Kirst M."/>
            <person name="Kohler A."/>
            <person name="Kalluri U."/>
            <person name="Larimer F."/>
            <person name="Leebens-Mack J."/>
            <person name="Leple J.C."/>
            <person name="Locascio P."/>
            <person name="Lou Y."/>
            <person name="Lucas S."/>
            <person name="Martin F."/>
            <person name="Montanini B."/>
            <person name="Napoli C."/>
            <person name="Nelson D.R."/>
            <person name="Nelson C."/>
            <person name="Nieminen K."/>
            <person name="Nilsson O."/>
            <person name="Pereda V."/>
            <person name="Peter G."/>
            <person name="Philippe R."/>
            <person name="Pilate G."/>
            <person name="Poliakov A."/>
            <person name="Razumovskaya J."/>
            <person name="Richardson P."/>
            <person name="Rinaldi C."/>
            <person name="Ritland K."/>
            <person name="Rouze P."/>
            <person name="Ryaboy D."/>
            <person name="Schmutz J."/>
            <person name="Schrader J."/>
            <person name="Segerman B."/>
            <person name="Shin H."/>
            <person name="Siddiqui A."/>
            <person name="Sterky F."/>
            <person name="Terry A."/>
            <person name="Tsai C.J."/>
            <person name="Uberbacher E."/>
            <person name="Unneberg P."/>
            <person name="Vahala J."/>
            <person name="Wall K."/>
            <person name="Wessler S."/>
            <person name="Yang G."/>
            <person name="Yin T."/>
            <person name="Douglas C."/>
            <person name="Marra M."/>
            <person name="Sandberg G."/>
            <person name="Van de Peer Y."/>
            <person name="Rokhsar D."/>
        </authorList>
    </citation>
    <scope>NUCLEOTIDE SEQUENCE [LARGE SCALE GENOMIC DNA]</scope>
    <source>
        <strain evidence="8">cv. Nisqually</strain>
    </source>
</reference>
<evidence type="ECO:0000259" key="6">
    <source>
        <dbReference type="PROSITE" id="PS01031"/>
    </source>
</evidence>
<feature type="domain" description="SHSP" evidence="6">
    <location>
        <begin position="112"/>
        <end position="229"/>
    </location>
</feature>
<proteinExistence type="inferred from homology"/>
<dbReference type="PROSITE" id="PS01031">
    <property type="entry name" value="SHSP"/>
    <property type="match status" value="1"/>
</dbReference>
<dbReference type="CDD" id="cd06464">
    <property type="entry name" value="ACD_sHsps-like"/>
    <property type="match status" value="1"/>
</dbReference>
<comment type="similarity">
    <text evidence="3 4">Belongs to the small heat shock protein (HSP20) family.</text>
</comment>
<dbReference type="InterPro" id="IPR008978">
    <property type="entry name" value="HSP20-like_chaperone"/>
</dbReference>
<dbReference type="EMBL" id="CM009298">
    <property type="protein sequence ID" value="PNT19122.1"/>
    <property type="molecule type" value="Genomic_DNA"/>
</dbReference>
<gene>
    <name evidence="7" type="ORF">POPTR_009G021400</name>
</gene>
<dbReference type="AlphaFoldDB" id="A0A2K1Z1H7"/>
<dbReference type="PANTHER" id="PTHR46991">
    <property type="entry name" value="23.5 KDA HEAT SHOCK PROTEIN, MITOCHONDRIAL"/>
    <property type="match status" value="1"/>
</dbReference>
<sequence length="229" mass="25254">MASPTQLMKPAPSPLKIIPAPATGNGTSFTFRPIPTSTAPPATILLNTDTLRDFDNHYVHRDPAFGFDRSYCVGFPRSSDDSLSAPRSHNQVLNLMDPFMANPYPVGPLLLSAAIPGRKRGHSWDAYETDVALNISIDMPGLDKEDVKITVEQNSLLIKGEGKKEKDDDDNDEKMADKGRKFCGKMDLPAGKRYKTGEIKAEMKNGVLKMVVPKVKEDDRIDVLLVKVE</sequence>
<dbReference type="SUPFAM" id="SSF49764">
    <property type="entry name" value="HSP20-like chaperones"/>
    <property type="match status" value="1"/>
</dbReference>
<evidence type="ECO:0000256" key="1">
    <source>
        <dbReference type="ARBA" id="ARBA00022946"/>
    </source>
</evidence>